<keyword evidence="10" id="KW-1185">Reference proteome</keyword>
<dbReference type="RefSeq" id="WP_185787350.1">
    <property type="nucleotide sequence ID" value="NZ_JACLCP010000001.1"/>
</dbReference>
<evidence type="ECO:0000256" key="6">
    <source>
        <dbReference type="ARBA" id="ARBA00023136"/>
    </source>
</evidence>
<reference evidence="9" key="1">
    <citation type="submission" date="2020-08" db="EMBL/GenBank/DDBJ databases">
        <title>Winogradskyella ouciana sp. nov., isolated from the hadal seawater of the Mariana Trench.</title>
        <authorList>
            <person name="He X."/>
        </authorList>
    </citation>
    <scope>NUCLEOTIDE SEQUENCE [LARGE SCALE GENOMIC DNA]</scope>
    <source>
        <strain evidence="9">KCTC 52348</strain>
    </source>
</reference>
<organism evidence="9 10">
    <name type="scientific">Winogradskyella flava</name>
    <dbReference type="NCBI Taxonomy" id="1884876"/>
    <lineage>
        <taxon>Bacteria</taxon>
        <taxon>Pseudomonadati</taxon>
        <taxon>Bacteroidota</taxon>
        <taxon>Flavobacteriia</taxon>
        <taxon>Flavobacteriales</taxon>
        <taxon>Flavobacteriaceae</taxon>
        <taxon>Winogradskyella</taxon>
    </lineage>
</organism>
<feature type="transmembrane region" description="Helical" evidence="8">
    <location>
        <begin position="378"/>
        <end position="395"/>
    </location>
</feature>
<feature type="transmembrane region" description="Helical" evidence="8">
    <location>
        <begin position="100"/>
        <end position="122"/>
    </location>
</feature>
<sequence>MKNFFKQNKNTLIYIIPLGLILVYLFWKSLTFPLHDFSNSYFPAHIATNDNKPEETLFDIYAFNKYIWDLGYDEVLADFYLNSPFNATFFYPFAKLEDAYLAKSIYTIISCVLFLLAIFYLARRYGRKSKWLVVAIPIICYAPLRNQVLFGQTYFLVFALVVLSYILFEKHKKISGSSLLAIAALLKVFPVAYGFPLLFKKEWKTVIIIIFIGITLLSLSLLVSGTSIWEAYIFDVIPNAIKNKSTVNFQYNAQSMDVFLKTLFIKDTYYNPDAIFNNARWYYALKWIFKSVVVGIAISLSFSHKDKLFKVLSIWVVTLFLIQSRTATYAQILWIIPAFYMISSTLPLIRKVLFLGVLFLVCNLPISSLEALPLFFKFSRLWLSLILALLFYTSFKKKINYKYITLGFLLLLPLHRDMFFTPEKHASTYVLDHKNHFMIYDFNVENNMLVYSAIGKNGDEVVNAEIAITSFDVVACKVENNQIVMKRKQITNTPALKKKPVLVNGCEVYYLTDSNSRRGAFTIKKLNICNNNK</sequence>
<evidence type="ECO:0000256" key="5">
    <source>
        <dbReference type="ARBA" id="ARBA00022989"/>
    </source>
</evidence>
<evidence type="ECO:0000313" key="10">
    <source>
        <dbReference type="Proteomes" id="UP000533900"/>
    </source>
</evidence>
<evidence type="ECO:0000256" key="8">
    <source>
        <dbReference type="SAM" id="Phobius"/>
    </source>
</evidence>
<name>A0A842IQ52_9FLAO</name>
<keyword evidence="5 8" id="KW-1133">Transmembrane helix</keyword>
<comment type="similarity">
    <text evidence="7">Belongs to the glycosyltransferase 87 family.</text>
</comment>
<keyword evidence="4 8" id="KW-0812">Transmembrane</keyword>
<feature type="transmembrane region" description="Helical" evidence="8">
    <location>
        <begin position="281"/>
        <end position="302"/>
    </location>
</feature>
<evidence type="ECO:0000256" key="1">
    <source>
        <dbReference type="ARBA" id="ARBA00004651"/>
    </source>
</evidence>
<proteinExistence type="inferred from homology"/>
<evidence type="ECO:0000256" key="3">
    <source>
        <dbReference type="ARBA" id="ARBA00022679"/>
    </source>
</evidence>
<dbReference type="Pfam" id="PF09594">
    <property type="entry name" value="GT87"/>
    <property type="match status" value="1"/>
</dbReference>
<dbReference type="Proteomes" id="UP000533900">
    <property type="component" value="Unassembled WGS sequence"/>
</dbReference>
<evidence type="ECO:0000256" key="7">
    <source>
        <dbReference type="ARBA" id="ARBA00024033"/>
    </source>
</evidence>
<feature type="transmembrane region" description="Helical" evidence="8">
    <location>
        <begin position="205"/>
        <end position="223"/>
    </location>
</feature>
<dbReference type="AlphaFoldDB" id="A0A842IQ52"/>
<feature type="transmembrane region" description="Helical" evidence="8">
    <location>
        <begin position="12"/>
        <end position="30"/>
    </location>
</feature>
<keyword evidence="3" id="KW-0808">Transferase</keyword>
<feature type="transmembrane region" description="Helical" evidence="8">
    <location>
        <begin position="180"/>
        <end position="199"/>
    </location>
</feature>
<evidence type="ECO:0000256" key="4">
    <source>
        <dbReference type="ARBA" id="ARBA00022692"/>
    </source>
</evidence>
<feature type="transmembrane region" description="Helical" evidence="8">
    <location>
        <begin position="150"/>
        <end position="168"/>
    </location>
</feature>
<keyword evidence="2" id="KW-1003">Cell membrane</keyword>
<keyword evidence="6 8" id="KW-0472">Membrane</keyword>
<evidence type="ECO:0000313" key="9">
    <source>
        <dbReference type="EMBL" id="MBC2843627.1"/>
    </source>
</evidence>
<comment type="subcellular location">
    <subcellularLocation>
        <location evidence="1">Cell membrane</location>
        <topology evidence="1">Multi-pass membrane protein</topology>
    </subcellularLocation>
</comment>
<comment type="caution">
    <text evidence="9">The sequence shown here is derived from an EMBL/GenBank/DDBJ whole genome shotgun (WGS) entry which is preliminary data.</text>
</comment>
<evidence type="ECO:0000256" key="2">
    <source>
        <dbReference type="ARBA" id="ARBA00022475"/>
    </source>
</evidence>
<gene>
    <name evidence="9" type="ORF">H7F21_00855</name>
</gene>
<dbReference type="GO" id="GO:0016758">
    <property type="term" value="F:hexosyltransferase activity"/>
    <property type="evidence" value="ECO:0007669"/>
    <property type="project" value="InterPro"/>
</dbReference>
<feature type="transmembrane region" description="Helical" evidence="8">
    <location>
        <begin position="348"/>
        <end position="366"/>
    </location>
</feature>
<protein>
    <submittedName>
        <fullName evidence="9">DUF2029 domain-containing protein</fullName>
    </submittedName>
</protein>
<dbReference type="InterPro" id="IPR018584">
    <property type="entry name" value="GT87"/>
</dbReference>
<accession>A0A842IQ52</accession>
<dbReference type="GO" id="GO:0005886">
    <property type="term" value="C:plasma membrane"/>
    <property type="evidence" value="ECO:0007669"/>
    <property type="project" value="UniProtKB-SubCell"/>
</dbReference>
<dbReference type="EMBL" id="JACLCP010000001">
    <property type="protein sequence ID" value="MBC2843627.1"/>
    <property type="molecule type" value="Genomic_DNA"/>
</dbReference>